<feature type="compositionally biased region" description="Basic residues" evidence="1">
    <location>
        <begin position="48"/>
        <end position="73"/>
    </location>
</feature>
<accession>A0A1I8A354</accession>
<dbReference type="Proteomes" id="UP000095287">
    <property type="component" value="Unplaced"/>
</dbReference>
<evidence type="ECO:0000313" key="3">
    <source>
        <dbReference type="WBParaSite" id="L893_g32212.t1"/>
    </source>
</evidence>
<dbReference type="WBParaSite" id="L893_g32212.t1">
    <property type="protein sequence ID" value="L893_g32212.t1"/>
    <property type="gene ID" value="L893_g32212"/>
</dbReference>
<evidence type="ECO:0000256" key="1">
    <source>
        <dbReference type="SAM" id="MobiDB-lite"/>
    </source>
</evidence>
<proteinExistence type="predicted"/>
<sequence length="122" mass="14172">MIRDVMFRRGCFVHNARMSEIPFCLDAHLITALGIGSNDRRVDAFMGRKRSRRRSRGARRAVAQRRLSRRSPRCPRTYDEHCGDSRAPTMVRNVAFLASRQRELGIRTERNGNRRVDVAVEM</sequence>
<dbReference type="AlphaFoldDB" id="A0A1I8A354"/>
<feature type="region of interest" description="Disordered" evidence="1">
    <location>
        <begin position="48"/>
        <end position="82"/>
    </location>
</feature>
<protein>
    <submittedName>
        <fullName evidence="3">Transposase</fullName>
    </submittedName>
</protein>
<evidence type="ECO:0000313" key="2">
    <source>
        <dbReference type="Proteomes" id="UP000095287"/>
    </source>
</evidence>
<name>A0A1I8A354_9BILA</name>
<keyword evidence="2" id="KW-1185">Reference proteome</keyword>
<organism evidence="2 3">
    <name type="scientific">Steinernema glaseri</name>
    <dbReference type="NCBI Taxonomy" id="37863"/>
    <lineage>
        <taxon>Eukaryota</taxon>
        <taxon>Metazoa</taxon>
        <taxon>Ecdysozoa</taxon>
        <taxon>Nematoda</taxon>
        <taxon>Chromadorea</taxon>
        <taxon>Rhabditida</taxon>
        <taxon>Tylenchina</taxon>
        <taxon>Panagrolaimomorpha</taxon>
        <taxon>Strongyloidoidea</taxon>
        <taxon>Steinernematidae</taxon>
        <taxon>Steinernema</taxon>
    </lineage>
</organism>
<reference evidence="3" key="1">
    <citation type="submission" date="2016-11" db="UniProtKB">
        <authorList>
            <consortium name="WormBaseParasite"/>
        </authorList>
    </citation>
    <scope>IDENTIFICATION</scope>
</reference>